<evidence type="ECO:0000256" key="15">
    <source>
        <dbReference type="PIRSR" id="PIRSR006769-3"/>
    </source>
</evidence>
<dbReference type="GO" id="GO:0050661">
    <property type="term" value="F:NADP binding"/>
    <property type="evidence" value="ECO:0007669"/>
    <property type="project" value="InterPro"/>
</dbReference>
<keyword evidence="11" id="KW-0511">Multifunctional enzyme</keyword>
<dbReference type="NCBIfam" id="TIGR00326">
    <property type="entry name" value="eubact_ribD"/>
    <property type="match status" value="1"/>
</dbReference>
<dbReference type="InterPro" id="IPR002125">
    <property type="entry name" value="CMP_dCMP_dom"/>
</dbReference>
<proteinExistence type="inferred from homology"/>
<dbReference type="PANTHER" id="PTHR38011:SF7">
    <property type="entry name" value="2,5-DIAMINO-6-RIBOSYLAMINO-4(3H)-PYRIMIDINONE 5'-PHOSPHATE REDUCTASE"/>
    <property type="match status" value="1"/>
</dbReference>
<gene>
    <name evidence="17" type="primary">ribD</name>
    <name evidence="17" type="ORF">J3U88_30810</name>
</gene>
<comment type="pathway">
    <text evidence="3 12">Cofactor biosynthesis; riboflavin biosynthesis; 5-amino-6-(D-ribitylamino)uracil from GTP: step 3/4.</text>
</comment>
<comment type="pathway">
    <text evidence="2 12">Cofactor biosynthesis; riboflavin biosynthesis; 5-amino-6-(D-ribitylamino)uracil from GTP: step 2/4.</text>
</comment>
<feature type="active site" description="Proton donor" evidence="13">
    <location>
        <position position="65"/>
    </location>
</feature>
<dbReference type="InterPro" id="IPR002734">
    <property type="entry name" value="RibDG_C"/>
</dbReference>
<keyword evidence="9 12" id="KW-0521">NADP</keyword>
<feature type="binding site" evidence="14">
    <location>
        <position position="220"/>
    </location>
    <ligand>
        <name>substrate</name>
    </ligand>
</feature>
<feature type="binding site" evidence="14">
    <location>
        <position position="197"/>
    </location>
    <ligand>
        <name>substrate</name>
    </ligand>
</feature>
<organism evidence="17 18">
    <name type="scientific">Acanthopleuribacter pedis</name>
    <dbReference type="NCBI Taxonomy" id="442870"/>
    <lineage>
        <taxon>Bacteria</taxon>
        <taxon>Pseudomonadati</taxon>
        <taxon>Acidobacteriota</taxon>
        <taxon>Holophagae</taxon>
        <taxon>Acanthopleuribacterales</taxon>
        <taxon>Acanthopleuribacteraceae</taxon>
        <taxon>Acanthopleuribacter</taxon>
    </lineage>
</organism>
<feature type="binding site" evidence="14">
    <location>
        <position position="213"/>
    </location>
    <ligand>
        <name>NADP(+)</name>
        <dbReference type="ChEBI" id="CHEBI:58349"/>
    </ligand>
</feature>
<dbReference type="GO" id="GO:0008835">
    <property type="term" value="F:diaminohydroxyphosphoribosylaminopyrimidine deaminase activity"/>
    <property type="evidence" value="ECO:0007669"/>
    <property type="project" value="UniProtKB-EC"/>
</dbReference>
<dbReference type="PROSITE" id="PS00903">
    <property type="entry name" value="CYT_DCMP_DEAMINASES_1"/>
    <property type="match status" value="1"/>
</dbReference>
<feature type="binding site" evidence="15">
    <location>
        <position position="88"/>
    </location>
    <ligand>
        <name>Zn(2+)</name>
        <dbReference type="ChEBI" id="CHEBI:29105"/>
        <note>catalytic</note>
    </ligand>
</feature>
<keyword evidence="6 12" id="KW-0686">Riboflavin biosynthesis</keyword>
<feature type="binding site" evidence="14">
    <location>
        <position position="217"/>
    </location>
    <ligand>
        <name>substrate</name>
    </ligand>
</feature>
<dbReference type="AlphaFoldDB" id="A0A8J7U8S7"/>
<keyword evidence="10 12" id="KW-0560">Oxidoreductase</keyword>
<feature type="binding site" evidence="14">
    <location>
        <position position="183"/>
    </location>
    <ligand>
        <name>substrate</name>
    </ligand>
</feature>
<evidence type="ECO:0000256" key="11">
    <source>
        <dbReference type="ARBA" id="ARBA00023268"/>
    </source>
</evidence>
<evidence type="ECO:0000313" key="17">
    <source>
        <dbReference type="EMBL" id="MBO1322896.1"/>
    </source>
</evidence>
<dbReference type="Proteomes" id="UP000664417">
    <property type="component" value="Unassembled WGS sequence"/>
</dbReference>
<dbReference type="GO" id="GO:0008270">
    <property type="term" value="F:zinc ion binding"/>
    <property type="evidence" value="ECO:0007669"/>
    <property type="project" value="InterPro"/>
</dbReference>
<feature type="binding site" evidence="15">
    <location>
        <position position="63"/>
    </location>
    <ligand>
        <name>Zn(2+)</name>
        <dbReference type="ChEBI" id="CHEBI:29105"/>
        <note>catalytic</note>
    </ligand>
</feature>
<dbReference type="Gene3D" id="3.40.430.10">
    <property type="entry name" value="Dihydrofolate Reductase, subunit A"/>
    <property type="match status" value="1"/>
</dbReference>
<dbReference type="InterPro" id="IPR024072">
    <property type="entry name" value="DHFR-like_dom_sf"/>
</dbReference>
<feature type="binding site" evidence="14">
    <location>
        <position position="209"/>
    </location>
    <ligand>
        <name>NADP(+)</name>
        <dbReference type="ChEBI" id="CHEBI:58349"/>
    </ligand>
</feature>
<dbReference type="CDD" id="cd01284">
    <property type="entry name" value="Riboflavin_deaminase-reductase"/>
    <property type="match status" value="1"/>
</dbReference>
<dbReference type="InterPro" id="IPR016192">
    <property type="entry name" value="APOBEC/CMP_deaminase_Zn-bd"/>
</dbReference>
<comment type="cofactor">
    <cofactor evidence="12 15">
        <name>Zn(2+)</name>
        <dbReference type="ChEBI" id="CHEBI:29105"/>
    </cofactor>
    <text evidence="12 15">Binds 1 zinc ion.</text>
</comment>
<reference evidence="17" key="1">
    <citation type="submission" date="2021-03" db="EMBL/GenBank/DDBJ databases">
        <authorList>
            <person name="Wang G."/>
        </authorList>
    </citation>
    <scope>NUCLEOTIDE SEQUENCE</scope>
    <source>
        <strain evidence="17">KCTC 12899</strain>
    </source>
</reference>
<protein>
    <recommendedName>
        <fullName evidence="12">Riboflavin biosynthesis protein RibD</fullName>
    </recommendedName>
    <domain>
        <recommendedName>
            <fullName evidence="12">Diaminohydroxyphosphoribosylaminopyrimidine deaminase</fullName>
            <shortName evidence="12">DRAP deaminase</shortName>
            <ecNumber evidence="12">3.5.4.26</ecNumber>
        </recommendedName>
        <alternativeName>
            <fullName evidence="12">Riboflavin-specific deaminase</fullName>
        </alternativeName>
    </domain>
    <domain>
        <recommendedName>
            <fullName evidence="12">5-amino-6-(5-phosphoribosylamino)uracil reductase</fullName>
            <ecNumber evidence="12">1.1.1.193</ecNumber>
        </recommendedName>
        <alternativeName>
            <fullName evidence="12">HTP reductase</fullName>
        </alternativeName>
    </domain>
</protein>
<dbReference type="EMBL" id="JAFREP010000045">
    <property type="protein sequence ID" value="MBO1322896.1"/>
    <property type="molecule type" value="Genomic_DNA"/>
</dbReference>
<dbReference type="InterPro" id="IPR004794">
    <property type="entry name" value="Eubact_RibD"/>
</dbReference>
<feature type="binding site" evidence="14">
    <location>
        <position position="181"/>
    </location>
    <ligand>
        <name>substrate</name>
    </ligand>
</feature>
<evidence type="ECO:0000256" key="14">
    <source>
        <dbReference type="PIRSR" id="PIRSR006769-2"/>
    </source>
</evidence>
<evidence type="ECO:0000259" key="16">
    <source>
        <dbReference type="PROSITE" id="PS51747"/>
    </source>
</evidence>
<dbReference type="SUPFAM" id="SSF53927">
    <property type="entry name" value="Cytidine deaminase-like"/>
    <property type="match status" value="1"/>
</dbReference>
<dbReference type="UniPathway" id="UPA00275">
    <property type="reaction ID" value="UER00401"/>
</dbReference>
<evidence type="ECO:0000256" key="1">
    <source>
        <dbReference type="ARBA" id="ARBA00002151"/>
    </source>
</evidence>
<feature type="binding site" evidence="14">
    <location>
        <position position="236"/>
    </location>
    <ligand>
        <name>NADP(+)</name>
        <dbReference type="ChEBI" id="CHEBI:58349"/>
    </ligand>
</feature>
<feature type="binding site" evidence="14">
    <location>
        <begin position="311"/>
        <end position="317"/>
    </location>
    <ligand>
        <name>NADP(+)</name>
        <dbReference type="ChEBI" id="CHEBI:58349"/>
    </ligand>
</feature>
<comment type="caution">
    <text evidence="17">The sequence shown here is derived from an EMBL/GenBank/DDBJ whole genome shotgun (WGS) entry which is preliminary data.</text>
</comment>
<dbReference type="InterPro" id="IPR050765">
    <property type="entry name" value="Riboflavin_Biosynth_HTPR"/>
</dbReference>
<dbReference type="NCBIfam" id="TIGR00227">
    <property type="entry name" value="ribD_Cterm"/>
    <property type="match status" value="1"/>
</dbReference>
<evidence type="ECO:0000256" key="12">
    <source>
        <dbReference type="PIRNR" id="PIRNR006769"/>
    </source>
</evidence>
<feature type="domain" description="CMP/dCMP-type deaminase" evidence="16">
    <location>
        <begin position="14"/>
        <end position="135"/>
    </location>
</feature>
<keyword evidence="7 12" id="KW-0479">Metal-binding</keyword>
<dbReference type="EC" id="1.1.1.193" evidence="12"/>
<name>A0A8J7U8S7_9BACT</name>
<dbReference type="PROSITE" id="PS51747">
    <property type="entry name" value="CYT_DCMP_DEAMINASES_2"/>
    <property type="match status" value="1"/>
</dbReference>
<dbReference type="Gene3D" id="3.40.140.10">
    <property type="entry name" value="Cytidine Deaminase, domain 2"/>
    <property type="match status" value="1"/>
</dbReference>
<comment type="catalytic activity">
    <reaction evidence="12">
        <text>2,5-diamino-6-hydroxy-4-(5-phosphoribosylamino)-pyrimidine + H2O + H(+) = 5-amino-6-(5-phospho-D-ribosylamino)uracil + NH4(+)</text>
        <dbReference type="Rhea" id="RHEA:21868"/>
        <dbReference type="ChEBI" id="CHEBI:15377"/>
        <dbReference type="ChEBI" id="CHEBI:15378"/>
        <dbReference type="ChEBI" id="CHEBI:28938"/>
        <dbReference type="ChEBI" id="CHEBI:58453"/>
        <dbReference type="ChEBI" id="CHEBI:58614"/>
        <dbReference type="EC" id="3.5.4.26"/>
    </reaction>
</comment>
<sequence length="384" mass="41997">MVDGADTAAYQWRPGDLRVMKRALDLARKGSGYTSPNPMVGAVIVKNGRVIGEGWHRRAGDMHAEIEAIRGATEDVEGAAIYVTLEPCCHFGRTPPCTKALIEAGIKHVFYASSERPRGTKGEGHLELEAAGIEVRRGPMEEEARHLNRAFFHVLAENRPYVIAKYCMSLDGRIATYTGASRWITGDAARLETHYLRAQCDALLIGAGTAIADDPELTVRFPDYRKVQPLRVVLDSRGRVPLKARLFRQEIPGKTVVATTNAMDPFHRSELVSNGVEVWTVPPTAEGEISLKPLLEKLMNHDVLSLMVEGGAITLGSFFAEDLINEVWAFVGARLIGGNQAPGPIGARGVAKLENAPRLDVFSTQKLQDDILIQAKVQKETGEV</sequence>
<keyword evidence="8 12" id="KW-0862">Zinc</keyword>
<evidence type="ECO:0000256" key="3">
    <source>
        <dbReference type="ARBA" id="ARBA00004910"/>
    </source>
</evidence>
<evidence type="ECO:0000256" key="5">
    <source>
        <dbReference type="ARBA" id="ARBA00007417"/>
    </source>
</evidence>
<keyword evidence="12 17" id="KW-0378">Hydrolase</keyword>
<dbReference type="GO" id="GO:0009231">
    <property type="term" value="P:riboflavin biosynthetic process"/>
    <property type="evidence" value="ECO:0007669"/>
    <property type="project" value="UniProtKB-UniPathway"/>
</dbReference>
<evidence type="ECO:0000256" key="6">
    <source>
        <dbReference type="ARBA" id="ARBA00022619"/>
    </source>
</evidence>
<feature type="binding site" evidence="15">
    <location>
        <position position="97"/>
    </location>
    <ligand>
        <name>Zn(2+)</name>
        <dbReference type="ChEBI" id="CHEBI:29105"/>
        <note>catalytic</note>
    </ligand>
</feature>
<dbReference type="EC" id="3.5.4.26" evidence="12"/>
<comment type="similarity">
    <text evidence="4 12">In the N-terminal section; belongs to the cytidine and deoxycytidylate deaminase family.</text>
</comment>
<comment type="catalytic activity">
    <reaction evidence="12">
        <text>5-amino-6-(5-phospho-D-ribitylamino)uracil + NADP(+) = 5-amino-6-(5-phospho-D-ribosylamino)uracil + NADPH + H(+)</text>
        <dbReference type="Rhea" id="RHEA:17845"/>
        <dbReference type="ChEBI" id="CHEBI:15378"/>
        <dbReference type="ChEBI" id="CHEBI:57783"/>
        <dbReference type="ChEBI" id="CHEBI:58349"/>
        <dbReference type="ChEBI" id="CHEBI:58421"/>
        <dbReference type="ChEBI" id="CHEBI:58453"/>
        <dbReference type="EC" id="1.1.1.193"/>
    </reaction>
</comment>
<dbReference type="Pfam" id="PF00383">
    <property type="entry name" value="dCMP_cyt_deam_1"/>
    <property type="match status" value="1"/>
</dbReference>
<evidence type="ECO:0000256" key="8">
    <source>
        <dbReference type="ARBA" id="ARBA00022833"/>
    </source>
</evidence>
<accession>A0A8J7U8S7</accession>
<evidence type="ECO:0000256" key="13">
    <source>
        <dbReference type="PIRSR" id="PIRSR006769-1"/>
    </source>
</evidence>
<comment type="function">
    <text evidence="1 12">Converts 2,5-diamino-6-(ribosylamino)-4(3h)-pyrimidinone 5'-phosphate into 5-amino-6-(ribosylamino)-2,4(1h,3h)-pyrimidinedione 5'-phosphate.</text>
</comment>
<dbReference type="InterPro" id="IPR011549">
    <property type="entry name" value="RibD_C"/>
</dbReference>
<keyword evidence="18" id="KW-1185">Reference proteome</keyword>
<comment type="similarity">
    <text evidence="5 12">In the C-terminal section; belongs to the HTP reductase family.</text>
</comment>
<dbReference type="Pfam" id="PF01872">
    <property type="entry name" value="RibD_C"/>
    <property type="match status" value="1"/>
</dbReference>
<evidence type="ECO:0000256" key="9">
    <source>
        <dbReference type="ARBA" id="ARBA00022857"/>
    </source>
</evidence>
<dbReference type="PIRSF" id="PIRSF006769">
    <property type="entry name" value="RibD"/>
    <property type="match status" value="1"/>
</dbReference>
<dbReference type="SUPFAM" id="SSF53597">
    <property type="entry name" value="Dihydrofolate reductase-like"/>
    <property type="match status" value="1"/>
</dbReference>
<feature type="binding site" evidence="14">
    <location>
        <position position="309"/>
    </location>
    <ligand>
        <name>substrate</name>
    </ligand>
</feature>
<evidence type="ECO:0000256" key="10">
    <source>
        <dbReference type="ARBA" id="ARBA00023002"/>
    </source>
</evidence>
<evidence type="ECO:0000313" key="18">
    <source>
        <dbReference type="Proteomes" id="UP000664417"/>
    </source>
</evidence>
<evidence type="ECO:0000256" key="4">
    <source>
        <dbReference type="ARBA" id="ARBA00005259"/>
    </source>
</evidence>
<evidence type="ECO:0000256" key="7">
    <source>
        <dbReference type="ARBA" id="ARBA00022723"/>
    </source>
</evidence>
<evidence type="ECO:0000256" key="2">
    <source>
        <dbReference type="ARBA" id="ARBA00004882"/>
    </source>
</evidence>
<dbReference type="PANTHER" id="PTHR38011">
    <property type="entry name" value="DIHYDROFOLATE REDUCTASE FAMILY PROTEIN (AFU_ORTHOLOGUE AFUA_8G06820)"/>
    <property type="match status" value="1"/>
</dbReference>
<dbReference type="InterPro" id="IPR016193">
    <property type="entry name" value="Cytidine_deaminase-like"/>
</dbReference>
<dbReference type="RefSeq" id="WP_207862868.1">
    <property type="nucleotide sequence ID" value="NZ_JAFREP010000045.1"/>
</dbReference>
<dbReference type="GO" id="GO:0008703">
    <property type="term" value="F:5-amino-6-(5-phosphoribosylamino)uracil reductase activity"/>
    <property type="evidence" value="ECO:0007669"/>
    <property type="project" value="UniProtKB-EC"/>
</dbReference>